<evidence type="ECO:0000256" key="5">
    <source>
        <dbReference type="ARBA" id="ARBA00023049"/>
    </source>
</evidence>
<evidence type="ECO:0000256" key="6">
    <source>
        <dbReference type="RuleBase" id="RU003983"/>
    </source>
</evidence>
<dbReference type="EMBL" id="JAPJDO010000002">
    <property type="protein sequence ID" value="MCX2935523.1"/>
    <property type="molecule type" value="Genomic_DNA"/>
</dbReference>
<evidence type="ECO:0000256" key="2">
    <source>
        <dbReference type="ARBA" id="ARBA00022723"/>
    </source>
</evidence>
<evidence type="ECO:0000256" key="7">
    <source>
        <dbReference type="SAM" id="Phobius"/>
    </source>
</evidence>
<dbReference type="Pfam" id="PF01435">
    <property type="entry name" value="Peptidase_M48"/>
    <property type="match status" value="1"/>
</dbReference>
<comment type="cofactor">
    <cofactor evidence="6">
        <name>Zn(2+)</name>
        <dbReference type="ChEBI" id="CHEBI:29105"/>
    </cofactor>
    <text evidence="6">Binds 1 zinc ion per subunit.</text>
</comment>
<proteinExistence type="inferred from homology"/>
<keyword evidence="10" id="KW-1185">Reference proteome</keyword>
<keyword evidence="7" id="KW-0812">Transmembrane</keyword>
<name>A0ABT3S7P3_9MYCO</name>
<dbReference type="RefSeq" id="WP_265994901.1">
    <property type="nucleotide sequence ID" value="NZ_JAPJDN010000002.1"/>
</dbReference>
<evidence type="ECO:0000256" key="1">
    <source>
        <dbReference type="ARBA" id="ARBA00022670"/>
    </source>
</evidence>
<keyword evidence="2" id="KW-0479">Metal-binding</keyword>
<evidence type="ECO:0000256" key="4">
    <source>
        <dbReference type="ARBA" id="ARBA00022833"/>
    </source>
</evidence>
<evidence type="ECO:0000313" key="9">
    <source>
        <dbReference type="EMBL" id="MCX2935523.1"/>
    </source>
</evidence>
<dbReference type="Gene3D" id="3.30.2010.10">
    <property type="entry name" value="Metalloproteases ('zincins'), catalytic domain"/>
    <property type="match status" value="1"/>
</dbReference>
<feature type="domain" description="Peptidase M48" evidence="8">
    <location>
        <begin position="127"/>
        <end position="252"/>
    </location>
</feature>
<dbReference type="CDD" id="cd07326">
    <property type="entry name" value="M56_BlaR1_MecR1_like"/>
    <property type="match status" value="1"/>
</dbReference>
<dbReference type="InterPro" id="IPR052173">
    <property type="entry name" value="Beta-lactam_resp_regulator"/>
</dbReference>
<organism evidence="9 10">
    <name type="scientific">Mycobacterium pinniadriaticum</name>
    <dbReference type="NCBI Taxonomy" id="2994102"/>
    <lineage>
        <taxon>Bacteria</taxon>
        <taxon>Bacillati</taxon>
        <taxon>Actinomycetota</taxon>
        <taxon>Actinomycetes</taxon>
        <taxon>Mycobacteriales</taxon>
        <taxon>Mycobacteriaceae</taxon>
        <taxon>Mycobacterium</taxon>
    </lineage>
</organism>
<evidence type="ECO:0000259" key="8">
    <source>
        <dbReference type="Pfam" id="PF01435"/>
    </source>
</evidence>
<dbReference type="PANTHER" id="PTHR34978">
    <property type="entry name" value="POSSIBLE SENSOR-TRANSDUCER PROTEIN BLAR"/>
    <property type="match status" value="1"/>
</dbReference>
<keyword evidence="7" id="KW-0472">Membrane</keyword>
<comment type="caution">
    <text evidence="9">The sequence shown here is derived from an EMBL/GenBank/DDBJ whole genome shotgun (WGS) entry which is preliminary data.</text>
</comment>
<keyword evidence="3 6" id="KW-0378">Hydrolase</keyword>
<feature type="transmembrane region" description="Helical" evidence="7">
    <location>
        <begin position="39"/>
        <end position="61"/>
    </location>
</feature>
<keyword evidence="1 6" id="KW-0645">Protease</keyword>
<evidence type="ECO:0000313" key="10">
    <source>
        <dbReference type="Proteomes" id="UP001300745"/>
    </source>
</evidence>
<protein>
    <submittedName>
        <fullName evidence="9">M56 family metallopeptidase</fullName>
    </submittedName>
</protein>
<comment type="similarity">
    <text evidence="6">Belongs to the peptidase M48 family.</text>
</comment>
<dbReference type="InterPro" id="IPR001915">
    <property type="entry name" value="Peptidase_M48"/>
</dbReference>
<keyword evidence="4 6" id="KW-0862">Zinc</keyword>
<reference evidence="9 10" key="1">
    <citation type="submission" date="2022-11" db="EMBL/GenBank/DDBJ databases">
        <title>Mycobacterium sp. nov.</title>
        <authorList>
            <person name="Papic B."/>
            <person name="Spicic S."/>
            <person name="Duvnjak S."/>
        </authorList>
    </citation>
    <scope>NUCLEOTIDE SEQUENCE [LARGE SCALE GENOMIC DNA]</scope>
    <source>
        <strain evidence="9 10">CVI_P4</strain>
    </source>
</reference>
<keyword evidence="7" id="KW-1133">Transmembrane helix</keyword>
<dbReference type="Proteomes" id="UP001300745">
    <property type="component" value="Unassembled WGS sequence"/>
</dbReference>
<dbReference type="PANTHER" id="PTHR34978:SF3">
    <property type="entry name" value="SLR0241 PROTEIN"/>
    <property type="match status" value="1"/>
</dbReference>
<accession>A0ABT3S7P3</accession>
<sequence>MNVAACLLAYAAVLTWICPPVLERVTSHGVAPRLGLAVWLTAIGTALIAWVGALCATALAVTSSIIRGTVVDYCPELFGFPEVATDPVKLLVSLTTALALVATMWVTCRTVAGIYRLRTHSVEHARAIRIVGTATTRPDVVVIADRRPAAYCVAGRPHAIVVTSAAVHTLDRRQLAAVLAHEDAHIRGRHHQLLIVLRAVAAALPRLPLFAAGTSAATRLLEMCADDVAVRLYGAAPLVESLVRLAELRAAPAHLGAADTAVTARVTRLARLAGPAQQWRHRTALTATVAVTVMAPATVALLCAH</sequence>
<keyword evidence="5 6" id="KW-0482">Metalloprotease</keyword>
<evidence type="ECO:0000256" key="3">
    <source>
        <dbReference type="ARBA" id="ARBA00022801"/>
    </source>
</evidence>
<gene>
    <name evidence="9" type="ORF">ORI27_02345</name>
</gene>